<evidence type="ECO:0000256" key="3">
    <source>
        <dbReference type="ARBA" id="ARBA00023163"/>
    </source>
</evidence>
<evidence type="ECO:0000256" key="4">
    <source>
        <dbReference type="PROSITE-ProRule" id="PRU00169"/>
    </source>
</evidence>
<feature type="domain" description="HTH luxR-type" evidence="5">
    <location>
        <begin position="146"/>
        <end position="211"/>
    </location>
</feature>
<dbReference type="CDD" id="cd06170">
    <property type="entry name" value="LuxR_C_like"/>
    <property type="match status" value="1"/>
</dbReference>
<dbReference type="PROSITE" id="PS50110">
    <property type="entry name" value="RESPONSE_REGULATORY"/>
    <property type="match status" value="1"/>
</dbReference>
<evidence type="ECO:0000259" key="6">
    <source>
        <dbReference type="PROSITE" id="PS50110"/>
    </source>
</evidence>
<gene>
    <name evidence="7" type="primary">ycf29</name>
</gene>
<dbReference type="SMART" id="SM00448">
    <property type="entry name" value="REC"/>
    <property type="match status" value="1"/>
</dbReference>
<evidence type="ECO:0000313" key="7">
    <source>
        <dbReference type="EMBL" id="WMP12354.1"/>
    </source>
</evidence>
<sequence length="211" mass="24518">MKMKKLKKILLVDDDHNLIDLLSYYLSAEGFFVDSAYTIRNALAFIDYDCPDLIISDIMIKDLNGYDFIKLLKLDDDLVDLPFIFLTAKGMTSDRIKGYNLGCFAYLTKPFNPKELLAIINNIFTNITIIKSSNRFNLDVGKKFRSSKFLQSFTAREKHVLKLLLRGYMNKEIAVKLDTSLRNVEKYVSRLLYKTNTRNRVELVRTVIYLV</sequence>
<dbReference type="GO" id="GO:0032993">
    <property type="term" value="C:protein-DNA complex"/>
    <property type="evidence" value="ECO:0007669"/>
    <property type="project" value="TreeGrafter"/>
</dbReference>
<dbReference type="InterPro" id="IPR011006">
    <property type="entry name" value="CheY-like_superfamily"/>
</dbReference>
<keyword evidence="1" id="KW-0805">Transcription regulation</keyword>
<dbReference type="InterPro" id="IPR001789">
    <property type="entry name" value="Sig_transdc_resp-reg_receiver"/>
</dbReference>
<dbReference type="PANTHER" id="PTHR48111">
    <property type="entry name" value="REGULATOR OF RPOS"/>
    <property type="match status" value="1"/>
</dbReference>
<evidence type="ECO:0000256" key="1">
    <source>
        <dbReference type="ARBA" id="ARBA00023015"/>
    </source>
</evidence>
<name>A0AA51NF98_9FLOR</name>
<dbReference type="GO" id="GO:0005829">
    <property type="term" value="C:cytosol"/>
    <property type="evidence" value="ECO:0007669"/>
    <property type="project" value="TreeGrafter"/>
</dbReference>
<dbReference type="EMBL" id="OQ908870">
    <property type="protein sequence ID" value="WMP12354.1"/>
    <property type="molecule type" value="Genomic_DNA"/>
</dbReference>
<dbReference type="GO" id="GO:0000976">
    <property type="term" value="F:transcription cis-regulatory region binding"/>
    <property type="evidence" value="ECO:0007669"/>
    <property type="project" value="TreeGrafter"/>
</dbReference>
<dbReference type="PANTHER" id="PTHR48111:SF67">
    <property type="entry name" value="TRANSCRIPTIONAL REGULATORY PROTEIN TCTD"/>
    <property type="match status" value="1"/>
</dbReference>
<dbReference type="PRINTS" id="PR00038">
    <property type="entry name" value="HTHLUXR"/>
</dbReference>
<dbReference type="InterPro" id="IPR016032">
    <property type="entry name" value="Sig_transdc_resp-reg_C-effctor"/>
</dbReference>
<keyword evidence="2" id="KW-0238">DNA-binding</keyword>
<evidence type="ECO:0000259" key="5">
    <source>
        <dbReference type="PROSITE" id="PS50043"/>
    </source>
</evidence>
<reference evidence="7" key="1">
    <citation type="journal article" date="2023" name="J. Phycol.">
        <title>Gene-rich plastid genomes of two parasitic red algal species, Laurencia australis and L. verruciformis (Rhodomelaceae, Ceramiales), and a taxonomic revision of Janczewskia.</title>
        <authorList>
            <person name="Preuss M."/>
            <person name="Diaz-Tapia P."/>
            <person name="Verbruggen H."/>
            <person name="Zuccarello G.C."/>
        </authorList>
    </citation>
    <scope>NUCLEOTIDE SEQUENCE</scope>
    <source>
        <strain evidence="7">PD4142</strain>
    </source>
</reference>
<organism evidence="7">
    <name type="scientific">Laurencia verruciformis</name>
    <dbReference type="NCBI Taxonomy" id="3073068"/>
    <lineage>
        <taxon>Eukaryota</taxon>
        <taxon>Rhodophyta</taxon>
        <taxon>Florideophyceae</taxon>
        <taxon>Rhodymeniophycidae</taxon>
        <taxon>Ceramiales</taxon>
        <taxon>Rhodomelaceae</taxon>
        <taxon>Laurencieae</taxon>
        <taxon>Laurencia</taxon>
    </lineage>
</organism>
<dbReference type="Pfam" id="PF00072">
    <property type="entry name" value="Response_reg"/>
    <property type="match status" value="1"/>
</dbReference>
<protein>
    <submittedName>
        <fullName evidence="7">Transcriptional regulator Ycf29</fullName>
    </submittedName>
</protein>
<dbReference type="InterPro" id="IPR000792">
    <property type="entry name" value="Tscrpt_reg_LuxR_C"/>
</dbReference>
<dbReference type="InterPro" id="IPR036388">
    <property type="entry name" value="WH-like_DNA-bd_sf"/>
</dbReference>
<dbReference type="Gene3D" id="3.40.50.2300">
    <property type="match status" value="1"/>
</dbReference>
<dbReference type="SMART" id="SM00421">
    <property type="entry name" value="HTH_LUXR"/>
    <property type="match status" value="1"/>
</dbReference>
<dbReference type="Pfam" id="PF00196">
    <property type="entry name" value="GerE"/>
    <property type="match status" value="1"/>
</dbReference>
<accession>A0AA51NF98</accession>
<feature type="domain" description="Response regulatory" evidence="6">
    <location>
        <begin position="8"/>
        <end position="124"/>
    </location>
</feature>
<keyword evidence="7" id="KW-0934">Plastid</keyword>
<dbReference type="GO" id="GO:0000156">
    <property type="term" value="F:phosphorelay response regulator activity"/>
    <property type="evidence" value="ECO:0007669"/>
    <property type="project" value="TreeGrafter"/>
</dbReference>
<dbReference type="InterPro" id="IPR039420">
    <property type="entry name" value="WalR-like"/>
</dbReference>
<keyword evidence="7" id="KW-0150">Chloroplast</keyword>
<dbReference type="GO" id="GO:0006355">
    <property type="term" value="P:regulation of DNA-templated transcription"/>
    <property type="evidence" value="ECO:0007669"/>
    <property type="project" value="InterPro"/>
</dbReference>
<geneLocation type="chloroplast" evidence="7"/>
<dbReference type="Gene3D" id="1.10.10.10">
    <property type="entry name" value="Winged helix-like DNA-binding domain superfamily/Winged helix DNA-binding domain"/>
    <property type="match status" value="1"/>
</dbReference>
<keyword evidence="3" id="KW-0804">Transcription</keyword>
<dbReference type="SUPFAM" id="SSF46894">
    <property type="entry name" value="C-terminal effector domain of the bipartite response regulators"/>
    <property type="match status" value="1"/>
</dbReference>
<dbReference type="AlphaFoldDB" id="A0AA51NF98"/>
<dbReference type="SUPFAM" id="SSF52172">
    <property type="entry name" value="CheY-like"/>
    <property type="match status" value="1"/>
</dbReference>
<evidence type="ECO:0000256" key="2">
    <source>
        <dbReference type="ARBA" id="ARBA00023125"/>
    </source>
</evidence>
<feature type="modified residue" description="4-aspartylphosphate" evidence="4">
    <location>
        <position position="57"/>
    </location>
</feature>
<dbReference type="PROSITE" id="PS50043">
    <property type="entry name" value="HTH_LUXR_2"/>
    <property type="match status" value="1"/>
</dbReference>
<proteinExistence type="predicted"/>
<keyword evidence="4" id="KW-0597">Phosphoprotein</keyword>